<feature type="region of interest" description="Disordered" evidence="1">
    <location>
        <begin position="203"/>
        <end position="257"/>
    </location>
</feature>
<dbReference type="OrthoDB" id="1896158at2759"/>
<dbReference type="Pfam" id="PF22936">
    <property type="entry name" value="Pol_BBD"/>
    <property type="match status" value="1"/>
</dbReference>
<gene>
    <name evidence="3" type="ORF">SHERM_13673</name>
</gene>
<sequence>MTGTREFLSNVELYEGGRVTYGGGEHGNIIERGTLNVEGLPKLQNVLLVDGLKANLISISQLCDDNLHVKFDNTAPEAIRISDEQNIILEAETQSDVNVTDPRVVRISLHLLQSVGEVVGCRIQIQLLAPDFAATVLGCHLYVGTGWPTCLPDTVQAPPHTAVMPATTKAPIWKGLEEDWWRFLLPAVIMPMMMIHLILSRARKSPPRGNDNILPERRNYNPGPDTDSSSASKDRTRGGQQIKFSDDDIPSAPPLAGSYQKLSEISGKSATDITSRLAKSEVSADGIEPNKCRSSKSEVEACEMSARNKGSSSNSLPARYPTFHASGLGYWYSVLSYDACGSLCLHSWAKGCMEAPPFLESECSLLKEAFGGGTHEEGFFRYCGAGAYVKNKKTIGKIKVQVCKVRMGVEPPTGYSFTSIKSSSMVKLDSLQLRLSNMLSIVTAERKALKRNRIIPVMTVNGSLLPQKMAYIIVGTRRYLKEVPELIKIGFSAWRRTSASYEVVQGPSTGKVSEQIEQILTLVFENYKSLDESAPSGIADVFRPATGEAAPARSFTNFCMTFSRLKWSSKCADIFSGAFYSVQEDDTKWMKTLCLNIRNEILTDIEIHKQDLLPSFMDLPILSSSIYSTELYSRLRAFLVSCPPAGPSPPVVELVMATADFQRDLSLWDVR</sequence>
<dbReference type="PANTHER" id="PTHR31110">
    <property type="entry name" value="PESTICIDAL CRYSTAL CRY8BA PROTEIN"/>
    <property type="match status" value="1"/>
</dbReference>
<evidence type="ECO:0000256" key="1">
    <source>
        <dbReference type="SAM" id="MobiDB-lite"/>
    </source>
</evidence>
<feature type="domain" description="Retrovirus-related Pol polyprotein from transposon TNT 1-94-like beta-barrel" evidence="2">
    <location>
        <begin position="1"/>
        <end position="65"/>
    </location>
</feature>
<dbReference type="PANTHER" id="PTHR31110:SF2">
    <property type="entry name" value="PESTICIDAL CRYSTAL CRY8BA PROTEIN"/>
    <property type="match status" value="1"/>
</dbReference>
<dbReference type="EMBL" id="CACSLK010011299">
    <property type="protein sequence ID" value="CAA0813114.1"/>
    <property type="molecule type" value="Genomic_DNA"/>
</dbReference>
<evidence type="ECO:0000313" key="4">
    <source>
        <dbReference type="Proteomes" id="UP001153555"/>
    </source>
</evidence>
<organism evidence="3 4">
    <name type="scientific">Striga hermonthica</name>
    <name type="common">Purple witchweed</name>
    <name type="synonym">Buchnera hermonthica</name>
    <dbReference type="NCBI Taxonomy" id="68872"/>
    <lineage>
        <taxon>Eukaryota</taxon>
        <taxon>Viridiplantae</taxon>
        <taxon>Streptophyta</taxon>
        <taxon>Embryophyta</taxon>
        <taxon>Tracheophyta</taxon>
        <taxon>Spermatophyta</taxon>
        <taxon>Magnoliopsida</taxon>
        <taxon>eudicotyledons</taxon>
        <taxon>Gunneridae</taxon>
        <taxon>Pentapetalae</taxon>
        <taxon>asterids</taxon>
        <taxon>lamiids</taxon>
        <taxon>Lamiales</taxon>
        <taxon>Orobanchaceae</taxon>
        <taxon>Buchnereae</taxon>
        <taxon>Striga</taxon>
    </lineage>
</organism>
<dbReference type="AlphaFoldDB" id="A0A9N7R4G5"/>
<evidence type="ECO:0000313" key="3">
    <source>
        <dbReference type="EMBL" id="CAA0813114.1"/>
    </source>
</evidence>
<accession>A0A9N7R4G5</accession>
<name>A0A9N7R4G5_STRHE</name>
<dbReference type="InterPro" id="IPR054722">
    <property type="entry name" value="PolX-like_BBD"/>
</dbReference>
<evidence type="ECO:0000259" key="2">
    <source>
        <dbReference type="Pfam" id="PF22936"/>
    </source>
</evidence>
<comment type="caution">
    <text evidence="3">The sequence shown here is derived from an EMBL/GenBank/DDBJ whole genome shotgun (WGS) entry which is preliminary data.</text>
</comment>
<dbReference type="Proteomes" id="UP001153555">
    <property type="component" value="Unassembled WGS sequence"/>
</dbReference>
<protein>
    <recommendedName>
        <fullName evidence="2">Retrovirus-related Pol polyprotein from transposon TNT 1-94-like beta-barrel domain-containing protein</fullName>
    </recommendedName>
</protein>
<keyword evidence="4" id="KW-1185">Reference proteome</keyword>
<reference evidence="3" key="1">
    <citation type="submission" date="2019-12" db="EMBL/GenBank/DDBJ databases">
        <authorList>
            <person name="Scholes J."/>
        </authorList>
    </citation>
    <scope>NUCLEOTIDE SEQUENCE</scope>
</reference>
<proteinExistence type="predicted"/>